<sequence>MKGDSPCTSIIILKPVGCRGLIFFILHKSTDIYNFYKCLTLILRFFVVLYPSCTPATCHILHRISCALPYTCPFSLCMCFAFVYVHCRSCYYYCSYSLMRFLFYRQRYLEFCCCCCRKYVIFPFPEIARL</sequence>
<keyword evidence="1" id="KW-0812">Transmembrane</keyword>
<accession>D0A4Z7</accession>
<dbReference type="Proteomes" id="UP000002316">
    <property type="component" value="Chromosome 10"/>
</dbReference>
<proteinExistence type="predicted"/>
<feature type="transmembrane region" description="Helical" evidence="1">
    <location>
        <begin position="64"/>
        <end position="85"/>
    </location>
</feature>
<protein>
    <submittedName>
        <fullName evidence="2">Uncharacterized protein</fullName>
    </submittedName>
</protein>
<keyword evidence="1" id="KW-0472">Membrane</keyword>
<feature type="transmembrane region" description="Helical" evidence="1">
    <location>
        <begin position="32"/>
        <end position="52"/>
    </location>
</feature>
<dbReference type="AlphaFoldDB" id="D0A4Z7"/>
<organism evidence="2 3">
    <name type="scientific">Trypanosoma brucei gambiense (strain MHOM/CI/86/DAL972)</name>
    <dbReference type="NCBI Taxonomy" id="679716"/>
    <lineage>
        <taxon>Eukaryota</taxon>
        <taxon>Discoba</taxon>
        <taxon>Euglenozoa</taxon>
        <taxon>Kinetoplastea</taxon>
        <taxon>Metakinetoplastina</taxon>
        <taxon>Trypanosomatida</taxon>
        <taxon>Trypanosomatidae</taxon>
        <taxon>Trypanosoma</taxon>
    </lineage>
</organism>
<dbReference type="EMBL" id="FN554973">
    <property type="protein sequence ID" value="CBH16341.1"/>
    <property type="molecule type" value="Genomic_DNA"/>
</dbReference>
<keyword evidence="1" id="KW-1133">Transmembrane helix</keyword>
<name>D0A4Z7_TRYB9</name>
<dbReference type="KEGG" id="tbg:TbgDal_X14390"/>
<evidence type="ECO:0000313" key="3">
    <source>
        <dbReference type="Proteomes" id="UP000002316"/>
    </source>
</evidence>
<reference evidence="3" key="1">
    <citation type="journal article" date="2010" name="PLoS Negl. Trop. Dis.">
        <title>The genome sequence of Trypanosoma brucei gambiense, causative agent of chronic human african trypanosomiasis.</title>
        <authorList>
            <person name="Jackson A.P."/>
            <person name="Sanders M."/>
            <person name="Berry A."/>
            <person name="McQuillan J."/>
            <person name="Aslett M.A."/>
            <person name="Quail M.A."/>
            <person name="Chukualim B."/>
            <person name="Capewell P."/>
            <person name="MacLeod A."/>
            <person name="Melville S.E."/>
            <person name="Gibson W."/>
            <person name="Barry J.D."/>
            <person name="Berriman M."/>
            <person name="Hertz-Fowler C."/>
        </authorList>
    </citation>
    <scope>NUCLEOTIDE SEQUENCE [LARGE SCALE GENOMIC DNA]</scope>
    <source>
        <strain evidence="3">MHOM/CI/86/DAL972</strain>
    </source>
</reference>
<evidence type="ECO:0000256" key="1">
    <source>
        <dbReference type="SAM" id="Phobius"/>
    </source>
</evidence>
<dbReference type="GeneID" id="23864647"/>
<evidence type="ECO:0000313" key="2">
    <source>
        <dbReference type="EMBL" id="CBH16341.1"/>
    </source>
</evidence>
<dbReference type="RefSeq" id="XP_011778605.1">
    <property type="nucleotide sequence ID" value="XM_011780303.1"/>
</dbReference>
<gene>
    <name evidence="2" type="ORF">TbgDal_X14390</name>
</gene>